<reference evidence="3" key="1">
    <citation type="submission" date="2025-08" db="UniProtKB">
        <authorList>
            <consortium name="RefSeq"/>
        </authorList>
    </citation>
    <scope>IDENTIFICATION</scope>
</reference>
<dbReference type="KEGG" id="peu:105135102"/>
<gene>
    <name evidence="3" type="primary">LOC105135102</name>
</gene>
<accession>A0AAJ6UZ23</accession>
<feature type="region of interest" description="Disordered" evidence="1">
    <location>
        <begin position="241"/>
        <end position="267"/>
    </location>
</feature>
<dbReference type="PANTHER" id="PTHR47481">
    <property type="match status" value="1"/>
</dbReference>
<dbReference type="Proteomes" id="UP000694918">
    <property type="component" value="Unplaced"/>
</dbReference>
<evidence type="ECO:0000313" key="2">
    <source>
        <dbReference type="Proteomes" id="UP000694918"/>
    </source>
</evidence>
<feature type="compositionally biased region" description="Low complexity" evidence="1">
    <location>
        <begin position="250"/>
        <end position="266"/>
    </location>
</feature>
<feature type="compositionally biased region" description="Polar residues" evidence="1">
    <location>
        <begin position="177"/>
        <end position="210"/>
    </location>
</feature>
<name>A0AAJ6UZ23_POPEU</name>
<proteinExistence type="predicted"/>
<keyword evidence="2" id="KW-1185">Reference proteome</keyword>
<dbReference type="PANTHER" id="PTHR47481:SF9">
    <property type="entry name" value="RETROTRANSPOSON GAG DOMAIN-CONTAINING PROTEIN"/>
    <property type="match status" value="1"/>
</dbReference>
<evidence type="ECO:0000256" key="1">
    <source>
        <dbReference type="SAM" id="MobiDB-lite"/>
    </source>
</evidence>
<sequence>MVSEPPRSHEHSSPIFMAETQGNAATTTVISNPAIITPNSLIAINAAAQLPLKLTPINYLTWHAQFNALLIGYDLLQYVDGSYQELPKCLHDAPNPAHIISDELSIIGEPPSDIDLVVHVLNGLGPTFKEIAAAIRARDNPISFEDLHDKLVEYENFLKREEVCSVSPSITARVTQRFGQSSTSTPRHYHNNKVSSNNRGYQSFSNSNHGYQGAYQPPRKHPGQGYKGFYQLCDQQGHSAKRCPRVRPFTSTSPTTNYTTTASSKSPNWLLDSAASHHVTDDLTNLSLTSAYEGSDAIVIGDGTGSPHEGDSHSRPE</sequence>
<feature type="region of interest" description="Disordered" evidence="1">
    <location>
        <begin position="177"/>
        <end position="229"/>
    </location>
</feature>
<dbReference type="GeneID" id="105135102"/>
<feature type="region of interest" description="Disordered" evidence="1">
    <location>
        <begin position="298"/>
        <end position="317"/>
    </location>
</feature>
<feature type="compositionally biased region" description="Basic and acidic residues" evidence="1">
    <location>
        <begin position="308"/>
        <end position="317"/>
    </location>
</feature>
<organism evidence="2 3">
    <name type="scientific">Populus euphratica</name>
    <name type="common">Euphrates poplar</name>
    <dbReference type="NCBI Taxonomy" id="75702"/>
    <lineage>
        <taxon>Eukaryota</taxon>
        <taxon>Viridiplantae</taxon>
        <taxon>Streptophyta</taxon>
        <taxon>Embryophyta</taxon>
        <taxon>Tracheophyta</taxon>
        <taxon>Spermatophyta</taxon>
        <taxon>Magnoliopsida</taxon>
        <taxon>eudicotyledons</taxon>
        <taxon>Gunneridae</taxon>
        <taxon>Pentapetalae</taxon>
        <taxon>rosids</taxon>
        <taxon>fabids</taxon>
        <taxon>Malpighiales</taxon>
        <taxon>Salicaceae</taxon>
        <taxon>Saliceae</taxon>
        <taxon>Populus</taxon>
    </lineage>
</organism>
<evidence type="ECO:0000313" key="3">
    <source>
        <dbReference type="RefSeq" id="XP_011038119.1"/>
    </source>
</evidence>
<dbReference type="AlphaFoldDB" id="A0AAJ6UZ23"/>
<protein>
    <submittedName>
        <fullName evidence="3">Uncharacterized protein LOC105135102</fullName>
    </submittedName>
</protein>
<dbReference type="RefSeq" id="XP_011038119.1">
    <property type="nucleotide sequence ID" value="XM_011039817.1"/>
</dbReference>